<dbReference type="RefSeq" id="WP_338684255.1">
    <property type="nucleotide sequence ID" value="NZ_AP024702.1"/>
</dbReference>
<dbReference type="PANTHER" id="PTHR36151">
    <property type="entry name" value="BLR2777 PROTEIN"/>
    <property type="match status" value="1"/>
</dbReference>
<dbReference type="EMBL" id="AP024702">
    <property type="protein sequence ID" value="BCX48200.1"/>
    <property type="molecule type" value="Genomic_DNA"/>
</dbReference>
<dbReference type="GO" id="GO:0016301">
    <property type="term" value="F:kinase activity"/>
    <property type="evidence" value="ECO:0007669"/>
    <property type="project" value="UniProtKB-KW"/>
</dbReference>
<dbReference type="PANTHER" id="PTHR36151:SF3">
    <property type="entry name" value="ER-BOUND OXYGENASE MPAB_MPAB'_RUBBER OXYGENASE CATALYTIC DOMAIN-CONTAINING PROTEIN"/>
    <property type="match status" value="1"/>
</dbReference>
<evidence type="ECO:0000313" key="2">
    <source>
        <dbReference type="EMBL" id="BCX48200.1"/>
    </source>
</evidence>
<keyword evidence="3" id="KW-1185">Reference proteome</keyword>
<keyword evidence="2" id="KW-0808">Transferase</keyword>
<dbReference type="Proteomes" id="UP001374893">
    <property type="component" value="Chromosome"/>
</dbReference>
<gene>
    <name evidence="2" type="ORF">HAHE_21080</name>
</gene>
<organism evidence="2 3">
    <name type="scientific">Haloferula helveola</name>
    <dbReference type="NCBI Taxonomy" id="490095"/>
    <lineage>
        <taxon>Bacteria</taxon>
        <taxon>Pseudomonadati</taxon>
        <taxon>Verrucomicrobiota</taxon>
        <taxon>Verrucomicrobiia</taxon>
        <taxon>Verrucomicrobiales</taxon>
        <taxon>Verrucomicrobiaceae</taxon>
        <taxon>Haloferula</taxon>
    </lineage>
</organism>
<dbReference type="Pfam" id="PF09995">
    <property type="entry name" value="MPAB_Lcp_cat"/>
    <property type="match status" value="1"/>
</dbReference>
<accession>A0ABM7RET5</accession>
<evidence type="ECO:0000259" key="1">
    <source>
        <dbReference type="Pfam" id="PF09995"/>
    </source>
</evidence>
<keyword evidence="2" id="KW-0418">Kinase</keyword>
<feature type="domain" description="ER-bound oxygenase mpaB/mpaB'/Rubber oxygenase catalytic" evidence="1">
    <location>
        <begin position="46"/>
        <end position="269"/>
    </location>
</feature>
<dbReference type="InterPro" id="IPR018713">
    <property type="entry name" value="MPAB/Lcp_cat_dom"/>
</dbReference>
<reference evidence="2 3" key="1">
    <citation type="submission" date="2021-06" db="EMBL/GenBank/DDBJ databases">
        <title>Complete genome of Haloferula helveola possessing various polysaccharide degrading enzymes.</title>
        <authorList>
            <person name="Takami H."/>
            <person name="Huang C."/>
            <person name="Hamasaki K."/>
        </authorList>
    </citation>
    <scope>NUCLEOTIDE SEQUENCE [LARGE SCALE GENOMIC DNA]</scope>
    <source>
        <strain evidence="2 3">CN-1</strain>
    </source>
</reference>
<proteinExistence type="predicted"/>
<name>A0ABM7RET5_9BACT</name>
<sequence length="303" mass="33308">MIPRFLVKRLDSLLREQLETNDAGLAIDFTKPVGEAALAEADSASWQVFRNPVSLLIGGIAAVLLELAEPRVRSGVWEYSSFATDPLRRMRRTGMAAMVTVYGARSTAEQMIAGIGRMHAKIQGTTPDGIAYRADDPVLLRWVHATALFGFLEAYRQFVRPVSAADRDRFIAEGVPAALLYGALDPPSSETELLTLFDNTLPDLEPSEIVHDFLRILRGVELFPRPLKPMTGLVIRAAVSILPAAVQERLGLRKLANLPPGGRLLLRTLGSQIDWLPLDSTPAAQSCLRMGLPSDYLAKRRRS</sequence>
<evidence type="ECO:0000313" key="3">
    <source>
        <dbReference type="Proteomes" id="UP001374893"/>
    </source>
</evidence>
<protein>
    <submittedName>
        <fullName evidence="2">Histidine kinase</fullName>
    </submittedName>
</protein>